<feature type="transmembrane region" description="Helical" evidence="1">
    <location>
        <begin position="108"/>
        <end position="128"/>
    </location>
</feature>
<keyword evidence="1" id="KW-1133">Transmembrane helix</keyword>
<dbReference type="PANTHER" id="PTHR40078:SF1">
    <property type="entry name" value="INTEGRAL MEMBRANE PROTEIN"/>
    <property type="match status" value="1"/>
</dbReference>
<feature type="transmembrane region" description="Helical" evidence="1">
    <location>
        <begin position="75"/>
        <end position="96"/>
    </location>
</feature>
<keyword evidence="1" id="KW-0812">Transmembrane</keyword>
<dbReference type="STRING" id="571933.SAMN05216362_1356"/>
<keyword evidence="3" id="KW-1185">Reference proteome</keyword>
<dbReference type="RefSeq" id="WP_091774833.1">
    <property type="nucleotide sequence ID" value="NZ_FOES01000035.1"/>
</dbReference>
<evidence type="ECO:0000313" key="3">
    <source>
        <dbReference type="Proteomes" id="UP000199427"/>
    </source>
</evidence>
<feature type="transmembrane region" description="Helical" evidence="1">
    <location>
        <begin position="159"/>
        <end position="191"/>
    </location>
</feature>
<reference evidence="2 3" key="1">
    <citation type="submission" date="2016-10" db="EMBL/GenBank/DDBJ databases">
        <authorList>
            <person name="de Groot N.N."/>
        </authorList>
    </citation>
    <scope>NUCLEOTIDE SEQUENCE [LARGE SCALE GENOMIC DNA]</scope>
    <source>
        <strain evidence="2 3">DSM 21633</strain>
    </source>
</reference>
<dbReference type="Proteomes" id="UP000199427">
    <property type="component" value="Unassembled WGS sequence"/>
</dbReference>
<gene>
    <name evidence="2" type="ORF">SAMN05216362_1356</name>
</gene>
<dbReference type="AlphaFoldDB" id="A0A1H9K1V7"/>
<feature type="transmembrane region" description="Helical" evidence="1">
    <location>
        <begin position="6"/>
        <end position="27"/>
    </location>
</feature>
<organism evidence="2 3">
    <name type="scientific">Piscibacillus halophilus</name>
    <dbReference type="NCBI Taxonomy" id="571933"/>
    <lineage>
        <taxon>Bacteria</taxon>
        <taxon>Bacillati</taxon>
        <taxon>Bacillota</taxon>
        <taxon>Bacilli</taxon>
        <taxon>Bacillales</taxon>
        <taxon>Bacillaceae</taxon>
        <taxon>Piscibacillus</taxon>
    </lineage>
</organism>
<evidence type="ECO:0000256" key="1">
    <source>
        <dbReference type="SAM" id="Phobius"/>
    </source>
</evidence>
<keyword evidence="1" id="KW-0472">Membrane</keyword>
<name>A0A1H9K1V7_9BACI</name>
<feature type="transmembrane region" description="Helical" evidence="1">
    <location>
        <begin position="39"/>
        <end position="63"/>
    </location>
</feature>
<dbReference type="EMBL" id="FOES01000035">
    <property type="protein sequence ID" value="SEQ93196.1"/>
    <property type="molecule type" value="Genomic_DNA"/>
</dbReference>
<proteinExistence type="predicted"/>
<accession>A0A1H9K1V7</accession>
<evidence type="ECO:0008006" key="4">
    <source>
        <dbReference type="Google" id="ProtNLM"/>
    </source>
</evidence>
<protein>
    <recommendedName>
        <fullName evidence="4">YitT family protein</fullName>
    </recommendedName>
</protein>
<dbReference type="InterPro" id="IPR038750">
    <property type="entry name" value="YczE/YyaS-like"/>
</dbReference>
<sequence>MKELSYSILFYIMGMLLLSFGVTMLILSGLGTGAWDALFYALYDLIGLTVGSWIFIVGIALMILNSFLLKARIDYAAVITIFLIGAFIDFWLLIVFQDFSISSTVMSYVLLAIGITGMGSGIGMYLQFDFAKNPIDNLMMAVHYQTGWSLAVSKSSIEILVMIIAFILGGPIGIGTIIIAFGIGPFVQFFFKRFQKLKSLLVNGRKVTQTV</sequence>
<evidence type="ECO:0000313" key="2">
    <source>
        <dbReference type="EMBL" id="SEQ93196.1"/>
    </source>
</evidence>
<dbReference type="PANTHER" id="PTHR40078">
    <property type="entry name" value="INTEGRAL MEMBRANE PROTEIN-RELATED"/>
    <property type="match status" value="1"/>
</dbReference>
<dbReference type="Pfam" id="PF19700">
    <property type="entry name" value="DUF6198"/>
    <property type="match status" value="1"/>
</dbReference>
<dbReference type="OrthoDB" id="1902994at2"/>